<protein>
    <submittedName>
        <fullName evidence="2">Uncharacterized protein</fullName>
    </submittedName>
</protein>
<sequence>MNYYGMKQGSDEQTRQTAKFGSIGGNSTFKAGA</sequence>
<gene>
    <name evidence="2" type="ORF">BBC0122_006050</name>
</gene>
<organism evidence="2 3">
    <name type="scientific">Bartonella choladocola</name>
    <dbReference type="NCBI Taxonomy" id="2750995"/>
    <lineage>
        <taxon>Bacteria</taxon>
        <taxon>Pseudomonadati</taxon>
        <taxon>Pseudomonadota</taxon>
        <taxon>Alphaproteobacteria</taxon>
        <taxon>Hyphomicrobiales</taxon>
        <taxon>Bartonellaceae</taxon>
        <taxon>Bartonella</taxon>
    </lineage>
</organism>
<name>A0A1U9MFR4_9HYPH</name>
<evidence type="ECO:0000313" key="2">
    <source>
        <dbReference type="EMBL" id="AQT46734.1"/>
    </source>
</evidence>
<proteinExistence type="predicted"/>
<dbReference type="Proteomes" id="UP000189632">
    <property type="component" value="Chromosome"/>
</dbReference>
<dbReference type="EMBL" id="CP015625">
    <property type="protein sequence ID" value="AQT46734.1"/>
    <property type="molecule type" value="Genomic_DNA"/>
</dbReference>
<reference evidence="2 3" key="1">
    <citation type="submission" date="2016-11" db="EMBL/GenBank/DDBJ databases">
        <title>Comparative genomics of Bartonella apis.</title>
        <authorList>
            <person name="Engel P."/>
        </authorList>
    </citation>
    <scope>NUCLEOTIDE SEQUENCE [LARGE SCALE GENOMIC DNA]</scope>
    <source>
        <strain evidence="2 3">BBC0122</strain>
    </source>
</reference>
<evidence type="ECO:0000256" key="1">
    <source>
        <dbReference type="SAM" id="MobiDB-lite"/>
    </source>
</evidence>
<evidence type="ECO:0000313" key="3">
    <source>
        <dbReference type="Proteomes" id="UP000189632"/>
    </source>
</evidence>
<keyword evidence="3" id="KW-1185">Reference proteome</keyword>
<feature type="region of interest" description="Disordered" evidence="1">
    <location>
        <begin position="1"/>
        <end position="33"/>
    </location>
</feature>
<feature type="compositionally biased region" description="Polar residues" evidence="1">
    <location>
        <begin position="15"/>
        <end position="33"/>
    </location>
</feature>
<accession>A0A1U9MFR4</accession>
<dbReference type="KEGG" id="bapi:BBC0122_006050"/>
<dbReference type="AlphaFoldDB" id="A0A1U9MFR4"/>